<dbReference type="Gene3D" id="3.90.70.10">
    <property type="entry name" value="Cysteine proteinases"/>
    <property type="match status" value="1"/>
</dbReference>
<dbReference type="GO" id="GO:0006508">
    <property type="term" value="P:proteolysis"/>
    <property type="evidence" value="ECO:0007669"/>
    <property type="project" value="InterPro"/>
</dbReference>
<dbReference type="SUPFAM" id="SSF51126">
    <property type="entry name" value="Pectin lyase-like"/>
    <property type="match status" value="2"/>
</dbReference>
<dbReference type="SUPFAM" id="SSF54001">
    <property type="entry name" value="Cysteine proteinases"/>
    <property type="match status" value="1"/>
</dbReference>
<evidence type="ECO:0000259" key="2">
    <source>
        <dbReference type="SMART" id="SM00645"/>
    </source>
</evidence>
<dbReference type="PANTHER" id="PTHR12411">
    <property type="entry name" value="CYSTEINE PROTEASE FAMILY C1-RELATED"/>
    <property type="match status" value="1"/>
</dbReference>
<dbReference type="SMART" id="SM00645">
    <property type="entry name" value="Pept_C1"/>
    <property type="match status" value="1"/>
</dbReference>
<dbReference type="Pfam" id="PF00112">
    <property type="entry name" value="Peptidase_C1"/>
    <property type="match status" value="1"/>
</dbReference>
<dbReference type="InterPro" id="IPR006626">
    <property type="entry name" value="PbH1"/>
</dbReference>
<dbReference type="InterPro" id="IPR025660">
    <property type="entry name" value="Pept_his_AS"/>
</dbReference>
<dbReference type="InterPro" id="IPR040528">
    <property type="entry name" value="Lectin-like"/>
</dbReference>
<sequence>MIPIQFSRSAIILIIALILVQGAAALTIEQAPLNPAFVAYTEGLDAGDTDQFSIECFGDSCPATGTTPYMTGLLPSPVNIVWPDGYAAETDDEYFPTGFDLRGAGRVTPVRDQGKCGSCWAFAAYGSLESTYLTDTGTSENFSENNMKNLCSNLYPDGFDSGPCDGGFAGTATAYLTRSSGPVREADDPYALPMPSTISPTDLSPVLDVRDVTYLPPRTGPLDNDLFKQALRDEGAIWVAFNVNWSCFADDSTTYYWPGEEYAIDGGHAVTLVGWDDTFPKEAFAVTAPGDGAFILKNSWGTDVGEDGYFYISYYDPVLGYFDDQSLNPYGFTYSNTPGALFTGVPAEKGRTIYQYDPLGWTNSIGTDDPSTTLYGANVFTADTYEELTDVSFYTREPEAEYTVAIFTNFTTPPGDAAPVAWTSGTCALPGYHTITLPDTVPLMPGEIFSVVLEITSPTDQFPISIEMPIEHYSSNATAGAGESYVSVDGDEWYDLAEIVPNTNVCIKAFTQPLTVVPRDYPTIQAAVDAAASGDTIIVESGTYLEELELEQPVTLLGVGTPVVATPEDGIAVESEADNITIAGFTFDGNGVARGGIGILGNDTTMYDLEISGYEDGMYISSIEGLSLSATALYDNDNNLEYADFQDEPGNTIDETVTVNGRPVIYREGVSGEIIDASSNAGAVICVNATDIIIRDITTEPVEHGIFLFACRDIMVENVTANKVYAGVQAYESENIIVQDSSFGPDAKYGMKISDITGFLAEGNEIVCRDGGLGIQLTDAEDTTIANNTITSGIGGGGMMGVILLNSSVTGNTISGDNLLLGIAILYGENLAVTDNTVDSPELGIITESVWDILVSDNSIRCNDIGYGMIILADGAQIIGNTAENSSIQALMILNNSVVEENHFSGADYPLIDVVESGVDVYVYRNDFVLTEDENEADTLTTDITGTGTFPEEMRDTTDAIPDISMWKDAFLSDDGNDNAFRNNDYSSDAFTNTAETTGQHTEDMNVGYDTAVWNSPTEETYWYRTQGFTNFMGNYWSTYNGTDTNHDGIGTPFIYQNYTVDSYPLMTEFAWYLDENPNSGNEDASADMATSPALSAGDSATLTFTGSAVQSVTITAADGTGRILLTIDQAGNGPDGLEGPVYQYLSAQLSGITDDEISEADFSFRVPAAWMKAEGLLSVDVALWRFHDGTWQELPTTIISEEGGWVEFTATTPGFSTFAIAGGAIESLIMETDAADTNTGTETSDVTVSVTKESGNDTVTEPPVTVAIPEEEGTETPAETATTPQESPIGIITAIGGAACAALLFRKRY</sequence>
<dbReference type="PROSITE" id="PS00639">
    <property type="entry name" value="THIOL_PROTEASE_HIS"/>
    <property type="match status" value="1"/>
</dbReference>
<dbReference type="InterPro" id="IPR000668">
    <property type="entry name" value="Peptidase_C1A_C"/>
</dbReference>
<dbReference type="InterPro" id="IPR012334">
    <property type="entry name" value="Pectin_lyas_fold"/>
</dbReference>
<feature type="domain" description="Peptidase C1A papain C-terminal" evidence="2">
    <location>
        <begin position="95"/>
        <end position="321"/>
    </location>
</feature>
<organism evidence="3 4">
    <name type="scientific">Methanogenium marinum</name>
    <dbReference type="NCBI Taxonomy" id="348610"/>
    <lineage>
        <taxon>Archaea</taxon>
        <taxon>Methanobacteriati</taxon>
        <taxon>Methanobacteriota</taxon>
        <taxon>Stenosarchaea group</taxon>
        <taxon>Methanomicrobia</taxon>
        <taxon>Methanomicrobiales</taxon>
        <taxon>Methanomicrobiaceae</taxon>
        <taxon>Methanogenium</taxon>
    </lineage>
</organism>
<name>A0A9Q4KTB8_9EURY</name>
<evidence type="ECO:0000313" key="4">
    <source>
        <dbReference type="Proteomes" id="UP001143747"/>
    </source>
</evidence>
<dbReference type="NCBIfam" id="TIGR04213">
    <property type="entry name" value="PGF_pre_PGF"/>
    <property type="match status" value="1"/>
</dbReference>
<dbReference type="InterPro" id="IPR013128">
    <property type="entry name" value="Peptidase_C1A"/>
</dbReference>
<dbReference type="Proteomes" id="UP001143747">
    <property type="component" value="Unassembled WGS sequence"/>
</dbReference>
<dbReference type="EMBL" id="JAKELO010000002">
    <property type="protein sequence ID" value="MDE4908234.1"/>
    <property type="molecule type" value="Genomic_DNA"/>
</dbReference>
<protein>
    <submittedName>
        <fullName evidence="3">Lectin like domain-containing protein</fullName>
    </submittedName>
</protein>
<dbReference type="GO" id="GO:0008234">
    <property type="term" value="F:cysteine-type peptidase activity"/>
    <property type="evidence" value="ECO:0007669"/>
    <property type="project" value="InterPro"/>
</dbReference>
<dbReference type="InterPro" id="IPR007742">
    <property type="entry name" value="NosD_dom"/>
</dbReference>
<accession>A0A9Q4KTB8</accession>
<dbReference type="Pfam" id="PF05048">
    <property type="entry name" value="NosD"/>
    <property type="match status" value="1"/>
</dbReference>
<comment type="similarity">
    <text evidence="1">Belongs to the peptidase C1 family.</text>
</comment>
<gene>
    <name evidence="3" type="ORF">L0665_06375</name>
</gene>
<dbReference type="PROSITE" id="PS00139">
    <property type="entry name" value="THIOL_PROTEASE_CYS"/>
    <property type="match status" value="1"/>
</dbReference>
<evidence type="ECO:0000256" key="1">
    <source>
        <dbReference type="ARBA" id="ARBA00008455"/>
    </source>
</evidence>
<evidence type="ECO:0000313" key="3">
    <source>
        <dbReference type="EMBL" id="MDE4908234.1"/>
    </source>
</evidence>
<dbReference type="SMART" id="SM00710">
    <property type="entry name" value="PbH1"/>
    <property type="match status" value="7"/>
</dbReference>
<dbReference type="InterPro" id="IPR026453">
    <property type="entry name" value="PGF_pre_PGF"/>
</dbReference>
<proteinExistence type="inferred from homology"/>
<dbReference type="InterPro" id="IPR000169">
    <property type="entry name" value="Pept_cys_AS"/>
</dbReference>
<dbReference type="Pfam" id="PF18560">
    <property type="entry name" value="Lectin_like"/>
    <property type="match status" value="1"/>
</dbReference>
<reference evidence="3" key="1">
    <citation type="submission" date="2022-01" db="EMBL/GenBank/DDBJ databases">
        <title>Draft genome of Methanogenium marinum DSM 15558.</title>
        <authorList>
            <person name="Chen S.-C."/>
            <person name="You Y.-T."/>
        </authorList>
    </citation>
    <scope>NUCLEOTIDE SEQUENCE</scope>
    <source>
        <strain evidence="3">DSM 15558</strain>
    </source>
</reference>
<dbReference type="CDD" id="cd02619">
    <property type="entry name" value="Peptidase_C1"/>
    <property type="match status" value="1"/>
</dbReference>
<dbReference type="InterPro" id="IPR038765">
    <property type="entry name" value="Papain-like_cys_pep_sf"/>
</dbReference>
<dbReference type="RefSeq" id="WP_274924868.1">
    <property type="nucleotide sequence ID" value="NZ_JAKELO010000002.1"/>
</dbReference>
<comment type="caution">
    <text evidence="3">The sequence shown here is derived from an EMBL/GenBank/DDBJ whole genome shotgun (WGS) entry which is preliminary data.</text>
</comment>
<keyword evidence="4" id="KW-1185">Reference proteome</keyword>
<dbReference type="InterPro" id="IPR011050">
    <property type="entry name" value="Pectin_lyase_fold/virulence"/>
</dbReference>
<dbReference type="Gene3D" id="2.160.20.10">
    <property type="entry name" value="Single-stranded right-handed beta-helix, Pectin lyase-like"/>
    <property type="match status" value="1"/>
</dbReference>